<dbReference type="PANTHER" id="PTHR34501:SF9">
    <property type="entry name" value="MAJOR OUTER MEMBRANE PROTEIN P.IA"/>
    <property type="match status" value="1"/>
</dbReference>
<sequence length="373" mass="39335">MKLKLSGAFALALSTSPCFAQSASNVTLYGAIDSAIEHFTNANPNGDSATRMATLTGGQVPSRWGIRGSETLDGGLKAIFNLESGFFIDSGNAGQTGRLFGRTAYVGLEHRWGSVTLGRQPTMLFWSLFDADVIGPSAFSMASFDTYVPNARTDNTIAYRGKFGGLTVGGTYSFGRDTSAAGNCAGENVSQSSACKAWSGLLKYDTATWGVAAVYDEQRGGAGATPVSVVPGTAGTAVASPDDRDRRYMANGYVRFANLKVGGGWLHRNISGTTRNVSTNLYYLGASYPIANWAIDAQVLRYDADAYQARGTMTVGRASYNFSRRTSSYVMLARMDNSGSGSVFSVSSSSIAPLAPAPGKDQTGVLVGLRHAF</sequence>
<accession>A0A7Y9IQQ2</accession>
<comment type="subcellular location">
    <subcellularLocation>
        <location evidence="1">Cell outer membrane</location>
        <topology evidence="1">Multi-pass membrane protein</topology>
    </subcellularLocation>
</comment>
<dbReference type="GO" id="GO:0015288">
    <property type="term" value="F:porin activity"/>
    <property type="evidence" value="ECO:0007669"/>
    <property type="project" value="UniProtKB-KW"/>
</dbReference>
<keyword evidence="6 11" id="KW-0732">Signal</keyword>
<evidence type="ECO:0000313" key="13">
    <source>
        <dbReference type="EMBL" id="NYE81228.1"/>
    </source>
</evidence>
<dbReference type="InterPro" id="IPR033900">
    <property type="entry name" value="Gram_neg_porin_domain"/>
</dbReference>
<organism evidence="13 14">
    <name type="scientific">Pigmentiphaga litoralis</name>
    <dbReference type="NCBI Taxonomy" id="516702"/>
    <lineage>
        <taxon>Bacteria</taxon>
        <taxon>Pseudomonadati</taxon>
        <taxon>Pseudomonadota</taxon>
        <taxon>Betaproteobacteria</taxon>
        <taxon>Burkholderiales</taxon>
        <taxon>Alcaligenaceae</taxon>
        <taxon>Pigmentiphaga</taxon>
    </lineage>
</organism>
<dbReference type="GO" id="GO:0006811">
    <property type="term" value="P:monoatomic ion transport"/>
    <property type="evidence" value="ECO:0007669"/>
    <property type="project" value="UniProtKB-KW"/>
</dbReference>
<dbReference type="SUPFAM" id="SSF56935">
    <property type="entry name" value="Porins"/>
    <property type="match status" value="1"/>
</dbReference>
<evidence type="ECO:0000256" key="5">
    <source>
        <dbReference type="ARBA" id="ARBA00022692"/>
    </source>
</evidence>
<feature type="domain" description="Porin" evidence="12">
    <location>
        <begin position="9"/>
        <end position="339"/>
    </location>
</feature>
<dbReference type="RefSeq" id="WP_179583093.1">
    <property type="nucleotide sequence ID" value="NZ_JACBYR010000001.1"/>
</dbReference>
<keyword evidence="4" id="KW-1134">Transmembrane beta strand</keyword>
<keyword evidence="7" id="KW-0406">Ion transport</keyword>
<keyword evidence="10" id="KW-0998">Cell outer membrane</keyword>
<evidence type="ECO:0000256" key="8">
    <source>
        <dbReference type="ARBA" id="ARBA00023114"/>
    </source>
</evidence>
<evidence type="ECO:0000313" key="14">
    <source>
        <dbReference type="Proteomes" id="UP000542125"/>
    </source>
</evidence>
<keyword evidence="14" id="KW-1185">Reference proteome</keyword>
<feature type="chain" id="PRO_5030918005" evidence="11">
    <location>
        <begin position="21"/>
        <end position="373"/>
    </location>
</feature>
<dbReference type="CDD" id="cd00342">
    <property type="entry name" value="gram_neg_porins"/>
    <property type="match status" value="1"/>
</dbReference>
<evidence type="ECO:0000256" key="2">
    <source>
        <dbReference type="ARBA" id="ARBA00011233"/>
    </source>
</evidence>
<evidence type="ECO:0000256" key="7">
    <source>
        <dbReference type="ARBA" id="ARBA00023065"/>
    </source>
</evidence>
<dbReference type="AlphaFoldDB" id="A0A7Y9IQQ2"/>
<protein>
    <submittedName>
        <fullName evidence="13">Putative porin</fullName>
    </submittedName>
</protein>
<evidence type="ECO:0000256" key="1">
    <source>
        <dbReference type="ARBA" id="ARBA00004571"/>
    </source>
</evidence>
<gene>
    <name evidence="13" type="ORF">FHW18_000499</name>
</gene>
<evidence type="ECO:0000256" key="6">
    <source>
        <dbReference type="ARBA" id="ARBA00022729"/>
    </source>
</evidence>
<dbReference type="Proteomes" id="UP000542125">
    <property type="component" value="Unassembled WGS sequence"/>
</dbReference>
<evidence type="ECO:0000256" key="11">
    <source>
        <dbReference type="SAM" id="SignalP"/>
    </source>
</evidence>
<keyword evidence="8" id="KW-0626">Porin</keyword>
<dbReference type="Gene3D" id="2.40.160.10">
    <property type="entry name" value="Porin"/>
    <property type="match status" value="1"/>
</dbReference>
<evidence type="ECO:0000256" key="4">
    <source>
        <dbReference type="ARBA" id="ARBA00022452"/>
    </source>
</evidence>
<comment type="caution">
    <text evidence="13">The sequence shown here is derived from an EMBL/GenBank/DDBJ whole genome shotgun (WGS) entry which is preliminary data.</text>
</comment>
<evidence type="ECO:0000256" key="3">
    <source>
        <dbReference type="ARBA" id="ARBA00022448"/>
    </source>
</evidence>
<keyword evidence="5" id="KW-0812">Transmembrane</keyword>
<dbReference type="InterPro" id="IPR050298">
    <property type="entry name" value="Gram-neg_bact_OMP"/>
</dbReference>
<dbReference type="InterPro" id="IPR023614">
    <property type="entry name" value="Porin_dom_sf"/>
</dbReference>
<proteinExistence type="predicted"/>
<dbReference type="Pfam" id="PF13609">
    <property type="entry name" value="Porin_4"/>
    <property type="match status" value="1"/>
</dbReference>
<dbReference type="GO" id="GO:0009279">
    <property type="term" value="C:cell outer membrane"/>
    <property type="evidence" value="ECO:0007669"/>
    <property type="project" value="UniProtKB-SubCell"/>
</dbReference>
<name>A0A7Y9IQQ2_9BURK</name>
<dbReference type="GO" id="GO:0046930">
    <property type="term" value="C:pore complex"/>
    <property type="evidence" value="ECO:0007669"/>
    <property type="project" value="UniProtKB-KW"/>
</dbReference>
<dbReference type="PANTHER" id="PTHR34501">
    <property type="entry name" value="PROTEIN YDDL-RELATED"/>
    <property type="match status" value="1"/>
</dbReference>
<evidence type="ECO:0000256" key="9">
    <source>
        <dbReference type="ARBA" id="ARBA00023136"/>
    </source>
</evidence>
<feature type="signal peptide" evidence="11">
    <location>
        <begin position="1"/>
        <end position="20"/>
    </location>
</feature>
<reference evidence="13 14" key="1">
    <citation type="submission" date="2020-07" db="EMBL/GenBank/DDBJ databases">
        <title>Genomic Encyclopedia of Type Strains, Phase IV (KMG-V): Genome sequencing to study the core and pangenomes of soil and plant-associated prokaryotes.</title>
        <authorList>
            <person name="Whitman W."/>
        </authorList>
    </citation>
    <scope>NUCLEOTIDE SEQUENCE [LARGE SCALE GENOMIC DNA]</scope>
    <source>
        <strain evidence="13 14">SAS40</strain>
    </source>
</reference>
<evidence type="ECO:0000256" key="10">
    <source>
        <dbReference type="ARBA" id="ARBA00023237"/>
    </source>
</evidence>
<dbReference type="EMBL" id="JACBYR010000001">
    <property type="protein sequence ID" value="NYE81228.1"/>
    <property type="molecule type" value="Genomic_DNA"/>
</dbReference>
<keyword evidence="3" id="KW-0813">Transport</keyword>
<keyword evidence="9" id="KW-0472">Membrane</keyword>
<evidence type="ECO:0000259" key="12">
    <source>
        <dbReference type="Pfam" id="PF13609"/>
    </source>
</evidence>
<comment type="subunit">
    <text evidence="2">Homotrimer.</text>
</comment>